<evidence type="ECO:0000256" key="1">
    <source>
        <dbReference type="SAM" id="Phobius"/>
    </source>
</evidence>
<evidence type="ECO:0000313" key="2">
    <source>
        <dbReference type="EMBL" id="MBK8572344.1"/>
    </source>
</evidence>
<protein>
    <submittedName>
        <fullName evidence="2">Uncharacterized protein</fullName>
    </submittedName>
</protein>
<keyword evidence="1" id="KW-0472">Membrane</keyword>
<keyword evidence="1" id="KW-0812">Transmembrane</keyword>
<comment type="caution">
    <text evidence="2">The sequence shown here is derived from an EMBL/GenBank/DDBJ whole genome shotgun (WGS) entry which is preliminary data.</text>
</comment>
<keyword evidence="1" id="KW-1133">Transmembrane helix</keyword>
<feature type="transmembrane region" description="Helical" evidence="1">
    <location>
        <begin position="152"/>
        <end position="169"/>
    </location>
</feature>
<proteinExistence type="predicted"/>
<dbReference type="EMBL" id="JADKCH010000004">
    <property type="protein sequence ID" value="MBK8572344.1"/>
    <property type="molecule type" value="Genomic_DNA"/>
</dbReference>
<evidence type="ECO:0000313" key="3">
    <source>
        <dbReference type="Proteomes" id="UP000709959"/>
    </source>
</evidence>
<dbReference type="AlphaFoldDB" id="A0A936K5Z7"/>
<dbReference type="Proteomes" id="UP000709959">
    <property type="component" value="Unassembled WGS sequence"/>
</dbReference>
<organism evidence="2 3">
    <name type="scientific">Candidatus Geothrix odensensis</name>
    <dbReference type="NCBI Taxonomy" id="2954440"/>
    <lineage>
        <taxon>Bacteria</taxon>
        <taxon>Pseudomonadati</taxon>
        <taxon>Acidobacteriota</taxon>
        <taxon>Holophagae</taxon>
        <taxon>Holophagales</taxon>
        <taxon>Holophagaceae</taxon>
        <taxon>Geothrix</taxon>
    </lineage>
</organism>
<reference evidence="2 3" key="1">
    <citation type="submission" date="2020-10" db="EMBL/GenBank/DDBJ databases">
        <title>Connecting structure to function with the recovery of over 1000 high-quality activated sludge metagenome-assembled genomes encoding full-length rRNA genes using long-read sequencing.</title>
        <authorList>
            <person name="Singleton C.M."/>
            <person name="Petriglieri F."/>
            <person name="Kristensen J.M."/>
            <person name="Kirkegaard R.H."/>
            <person name="Michaelsen T.Y."/>
            <person name="Andersen M.H."/>
            <person name="Karst S.M."/>
            <person name="Dueholm M.S."/>
            <person name="Nielsen P.H."/>
            <person name="Albertsen M."/>
        </authorList>
    </citation>
    <scope>NUCLEOTIDE SEQUENCE [LARGE SCALE GENOMIC DNA]</scope>
    <source>
        <strain evidence="2">OdNE_18-Q3-R46-58_MAXAC.008</strain>
    </source>
</reference>
<feature type="transmembrane region" description="Helical" evidence="1">
    <location>
        <begin position="114"/>
        <end position="132"/>
    </location>
</feature>
<sequence>MDLARFLELVHTQGWQGWSLWAVLLAQALLWVGLVRLHLSLQREEAPWEECIGKIRSAFLRKLNGEEEIQELKVHRYAPLVDQLLALHFTEEKADRFDRWLLLRWKVKEGLRPYWIRWGYLIIAFGAVVWYLQGLRLDMGTDLLKRTPVDPRLLWVWLGYAMVLAWKIVRIHGNLERVQRSLLLPRRDE</sequence>
<feature type="transmembrane region" description="Helical" evidence="1">
    <location>
        <begin position="20"/>
        <end position="39"/>
    </location>
</feature>
<accession>A0A936K5Z7</accession>
<name>A0A936K5Z7_9BACT</name>
<gene>
    <name evidence="2" type="ORF">IPN91_06770</name>
</gene>